<evidence type="ECO:0000256" key="12">
    <source>
        <dbReference type="SAM" id="SignalP"/>
    </source>
</evidence>
<dbReference type="PANTHER" id="PTHR48043:SF159">
    <property type="entry name" value="EG:EG0003.4 PROTEIN-RELATED"/>
    <property type="match status" value="1"/>
</dbReference>
<evidence type="ECO:0000256" key="9">
    <source>
        <dbReference type="ARBA" id="ARBA00023180"/>
    </source>
</evidence>
<dbReference type="GO" id="GO:0005783">
    <property type="term" value="C:endoplasmic reticulum"/>
    <property type="evidence" value="ECO:0007669"/>
    <property type="project" value="UniProtKB-SubCell"/>
</dbReference>
<name>A0A146LNC2_LYGHE</name>
<comment type="subcellular location">
    <subcellularLocation>
        <location evidence="10">Endomembrane system</location>
        <topology evidence="10">Single-pass type I membrane protein</topology>
    </subcellularLocation>
    <subcellularLocation>
        <location evidence="1">Endoplasmic reticulum</location>
    </subcellularLocation>
</comment>
<dbReference type="Gene3D" id="3.40.50.2000">
    <property type="entry name" value="Glycogen Phosphorylase B"/>
    <property type="match status" value="2"/>
</dbReference>
<evidence type="ECO:0000313" key="13">
    <source>
        <dbReference type="EMBL" id="JAQ08859.1"/>
    </source>
</evidence>
<gene>
    <name evidence="13" type="primary">UGT2B31_2</name>
    <name evidence="13" type="ORF">g.81986</name>
</gene>
<keyword evidence="8 11" id="KW-0472">Membrane</keyword>
<organism evidence="13">
    <name type="scientific">Lygus hesperus</name>
    <name type="common">Western plant bug</name>
    <dbReference type="NCBI Taxonomy" id="30085"/>
    <lineage>
        <taxon>Eukaryota</taxon>
        <taxon>Metazoa</taxon>
        <taxon>Ecdysozoa</taxon>
        <taxon>Arthropoda</taxon>
        <taxon>Hexapoda</taxon>
        <taxon>Insecta</taxon>
        <taxon>Pterygota</taxon>
        <taxon>Neoptera</taxon>
        <taxon>Paraneoptera</taxon>
        <taxon>Hemiptera</taxon>
        <taxon>Heteroptera</taxon>
        <taxon>Panheteroptera</taxon>
        <taxon>Cimicomorpha</taxon>
        <taxon>Miridae</taxon>
        <taxon>Mirini</taxon>
        <taxon>Lygus</taxon>
    </lineage>
</organism>
<evidence type="ECO:0000256" key="10">
    <source>
        <dbReference type="ARBA" id="ARBA00046288"/>
    </source>
</evidence>
<keyword evidence="7 11" id="KW-1133">Transmembrane helix</keyword>
<feature type="chain" id="PRO_5007527269" evidence="12">
    <location>
        <begin position="19"/>
        <end position="522"/>
    </location>
</feature>
<dbReference type="InterPro" id="IPR050271">
    <property type="entry name" value="UDP-glycosyltransferase"/>
</dbReference>
<comment type="similarity">
    <text evidence="2">Belongs to the UDP-glycosyltransferase family.</text>
</comment>
<evidence type="ECO:0000256" key="11">
    <source>
        <dbReference type="SAM" id="Phobius"/>
    </source>
</evidence>
<dbReference type="InterPro" id="IPR002213">
    <property type="entry name" value="UDP_glucos_trans"/>
</dbReference>
<proteinExistence type="inferred from homology"/>
<dbReference type="GO" id="GO:0008194">
    <property type="term" value="F:UDP-glycosyltransferase activity"/>
    <property type="evidence" value="ECO:0007669"/>
    <property type="project" value="InterPro"/>
</dbReference>
<dbReference type="FunFam" id="3.40.50.2000:FF:000050">
    <property type="entry name" value="UDP-glucuronosyltransferase"/>
    <property type="match status" value="1"/>
</dbReference>
<feature type="transmembrane region" description="Helical" evidence="11">
    <location>
        <begin position="474"/>
        <end position="495"/>
    </location>
</feature>
<dbReference type="SUPFAM" id="SSF53756">
    <property type="entry name" value="UDP-Glycosyltransferase/glycogen phosphorylase"/>
    <property type="match status" value="1"/>
</dbReference>
<dbReference type="CDD" id="cd03784">
    <property type="entry name" value="GT1_Gtf-like"/>
    <property type="match status" value="1"/>
</dbReference>
<keyword evidence="9" id="KW-0325">Glycoprotein</keyword>
<keyword evidence="3" id="KW-0328">Glycosyltransferase</keyword>
<keyword evidence="5 11" id="KW-0812">Transmembrane</keyword>
<evidence type="ECO:0000256" key="3">
    <source>
        <dbReference type="ARBA" id="ARBA00022676"/>
    </source>
</evidence>
<protein>
    <submittedName>
        <fullName evidence="13">UDP-glucuronosyltransferase 2B31</fullName>
    </submittedName>
</protein>
<feature type="signal peptide" evidence="12">
    <location>
        <begin position="1"/>
        <end position="18"/>
    </location>
</feature>
<keyword evidence="6" id="KW-0256">Endoplasmic reticulum</keyword>
<dbReference type="Pfam" id="PF00201">
    <property type="entry name" value="UDPGT"/>
    <property type="match status" value="1"/>
</dbReference>
<reference evidence="13" key="1">
    <citation type="journal article" date="2016" name="Gigascience">
        <title>De novo construction of an expanded transcriptome assembly for the western tarnished plant bug, Lygus hesperus.</title>
        <authorList>
            <person name="Tassone E.E."/>
            <person name="Geib S.M."/>
            <person name="Hall B."/>
            <person name="Fabrick J.A."/>
            <person name="Brent C.S."/>
            <person name="Hull J.J."/>
        </authorList>
    </citation>
    <scope>NUCLEOTIDE SEQUENCE</scope>
</reference>
<evidence type="ECO:0000256" key="5">
    <source>
        <dbReference type="ARBA" id="ARBA00022692"/>
    </source>
</evidence>
<dbReference type="AlphaFoldDB" id="A0A146LNC2"/>
<evidence type="ECO:0000256" key="2">
    <source>
        <dbReference type="ARBA" id="ARBA00009995"/>
    </source>
</evidence>
<evidence type="ECO:0000256" key="7">
    <source>
        <dbReference type="ARBA" id="ARBA00022989"/>
    </source>
</evidence>
<dbReference type="PANTHER" id="PTHR48043">
    <property type="entry name" value="EG:EG0003.4 PROTEIN-RELATED"/>
    <property type="match status" value="1"/>
</dbReference>
<accession>A0A146LNC2</accession>
<evidence type="ECO:0000256" key="6">
    <source>
        <dbReference type="ARBA" id="ARBA00022824"/>
    </source>
</evidence>
<evidence type="ECO:0000256" key="4">
    <source>
        <dbReference type="ARBA" id="ARBA00022679"/>
    </source>
</evidence>
<dbReference type="EMBL" id="GDHC01009770">
    <property type="protein sequence ID" value="JAQ08859.1"/>
    <property type="molecule type" value="Transcribed_RNA"/>
</dbReference>
<keyword evidence="12" id="KW-0732">Signal</keyword>
<evidence type="ECO:0000256" key="1">
    <source>
        <dbReference type="ARBA" id="ARBA00004240"/>
    </source>
</evidence>
<evidence type="ECO:0000256" key="8">
    <source>
        <dbReference type="ARBA" id="ARBA00023136"/>
    </source>
</evidence>
<keyword evidence="4 13" id="KW-0808">Transferase</keyword>
<sequence length="522" mass="59266">MIAFRLGVLLACLQCSIGARILAFIPLPAKSHHFAFWPVFRELAARGHQVDYYTAVPLPNPPKTLRQIIIKDLLADLHGQMSMKGMMELNAPGQTALISEMSLYVARKLFEEEPEVIKLVNSEEKYDMVILEAYFAQEYATALCHKFKAACVSIVPLLDATWVNEMSGLPDNPSYMIDFKADTTDRMTFIQRLKNVYIWTSTTLFSYYYTVGPQQEVADKYIRYPGWESRPSVVQLARDMDLILVNSHVSLGYPFPKAPHVKEVGGMNLAPNKPLPKDLQDFMDSATDGVIYFSYGSNVDMNELTREGKFDAFIKVFRKLKQKVLWKWKGSEIPKVDAPNVKIQEWFPQQDILAHKNTKIFLTHGGLMSLIEAINHGVPLIGTAVFGDQPKNLRFVEHVGIGVQLKYDNLTEESLTWAVNEILGNPSYKNSMKKRSELFKDRPMTPVDEGVYWVEYVLRHGKVLQPASARMPFYQVYLLDVLGTLVVSALLALWLTKRTLRAICSLCCGSKQNVVPKSKKRQ</sequence>